<evidence type="ECO:0000313" key="1">
    <source>
        <dbReference type="EMBL" id="MBU2787983.1"/>
    </source>
</evidence>
<sequence>MPAALSWGRLEADGPLWQRVPSRDEYGHLLADFRMIFPGLRRHSSERQLRTLRLVGGVLQRYQNWVVFADLNLRMNLLWVSIRARPGLTVEIPAAILEEVPEARLLAPYWRRQR</sequence>
<organism evidence="1 2">
    <name type="scientific">Igneacidithiobacillus copahuensis</name>
    <dbReference type="NCBI Taxonomy" id="2724909"/>
    <lineage>
        <taxon>Bacteria</taxon>
        <taxon>Pseudomonadati</taxon>
        <taxon>Pseudomonadota</taxon>
        <taxon>Acidithiobacillia</taxon>
        <taxon>Acidithiobacillales</taxon>
        <taxon>Acidithiobacillaceae</taxon>
        <taxon>Igneacidithiobacillus</taxon>
    </lineage>
</organism>
<protein>
    <submittedName>
        <fullName evidence="1">Uncharacterized protein</fullName>
    </submittedName>
</protein>
<comment type="caution">
    <text evidence="1">The sequence shown here is derived from an EMBL/GenBank/DDBJ whole genome shotgun (WGS) entry which is preliminary data.</text>
</comment>
<accession>A0AAE3CJL5</accession>
<dbReference type="EMBL" id="JAAXYO010000090">
    <property type="protein sequence ID" value="MBU2787983.1"/>
    <property type="molecule type" value="Genomic_DNA"/>
</dbReference>
<name>A0AAE3CJL5_9PROT</name>
<reference evidence="1" key="1">
    <citation type="journal article" date="2021" name="ISME J.">
        <title>Genomic evolution of the class Acidithiobacillia: deep-branching Proteobacteria living in extreme acidic conditions.</title>
        <authorList>
            <person name="Moya-Beltran A."/>
            <person name="Beard S."/>
            <person name="Rojas-Villalobos C."/>
            <person name="Issotta F."/>
            <person name="Gallardo Y."/>
            <person name="Ulloa R."/>
            <person name="Giaveno A."/>
            <person name="Degli Esposti M."/>
            <person name="Johnson D.B."/>
            <person name="Quatrini R."/>
        </authorList>
    </citation>
    <scope>NUCLEOTIDE SEQUENCE</scope>
    <source>
        <strain evidence="1">VAN18-1</strain>
    </source>
</reference>
<dbReference type="Proteomes" id="UP001197378">
    <property type="component" value="Unassembled WGS sequence"/>
</dbReference>
<gene>
    <name evidence="1" type="ORF">HFQ13_07165</name>
</gene>
<proteinExistence type="predicted"/>
<dbReference type="AlphaFoldDB" id="A0AAE3CJL5"/>
<keyword evidence="2" id="KW-1185">Reference proteome</keyword>
<evidence type="ECO:0000313" key="2">
    <source>
        <dbReference type="Proteomes" id="UP001197378"/>
    </source>
</evidence>